<organism evidence="1 2">
    <name type="scientific">Pseudomonas folii</name>
    <dbReference type="NCBI Taxonomy" id="2762593"/>
    <lineage>
        <taxon>Bacteria</taxon>
        <taxon>Pseudomonadati</taxon>
        <taxon>Pseudomonadota</taxon>
        <taxon>Gammaproteobacteria</taxon>
        <taxon>Pseudomonadales</taxon>
        <taxon>Pseudomonadaceae</taxon>
        <taxon>Pseudomonas</taxon>
    </lineage>
</organism>
<protein>
    <submittedName>
        <fullName evidence="1">DKNYY domain-containing protein</fullName>
    </submittedName>
</protein>
<dbReference type="RefSeq" id="WP_187520280.1">
    <property type="nucleotide sequence ID" value="NZ_JACONW010000004.1"/>
</dbReference>
<keyword evidence="2" id="KW-1185">Reference proteome</keyword>
<sequence>MEQEMPNRSRALERCSTAQIVVLCFTLWLPLKSQAFETFSCTESWFDTTFAETFANPRPPDRERDCSKEKDAVRKDRFQIVDGRVYLGGVSRERESPCSGTGVGSVAQGLNPVCYLPARLQIHETIERRRFWLLSTDAAHFRVARSSQAGLTPDQANQVAAYSMDSTTVYLGATRIKGADPKSFEVIFPFGDYSAVNLNAKDKLQRYSYARDNQHLFIGEWSLPYIDLTKVEWLSGHCTGEIMECQNTTYAKPLIGKVGDDILFLYKSARPTLFRNLATADFELSREGFKSYVISGGKRYLIEHGFMEEAKLVAQPQG</sequence>
<dbReference type="Proteomes" id="UP000651852">
    <property type="component" value="Unassembled WGS sequence"/>
</dbReference>
<proteinExistence type="predicted"/>
<dbReference type="EMBL" id="JACONW010000004">
    <property type="protein sequence ID" value="MBC3948503.1"/>
    <property type="molecule type" value="Genomic_DNA"/>
</dbReference>
<reference evidence="1 2" key="1">
    <citation type="submission" date="2020-08" db="EMBL/GenBank/DDBJ databases">
        <title>Putative novel bacterial strains isolated from necrotic wheat leaf tissues caused by Xanthomonas translucens.</title>
        <authorList>
            <person name="Tambong J.T."/>
        </authorList>
    </citation>
    <scope>NUCLEOTIDE SEQUENCE [LARGE SCALE GENOMIC DNA]</scope>
    <source>
        <strain evidence="1 2">DOAB 1069</strain>
    </source>
</reference>
<name>A0ABR7AUA2_9PSED</name>
<accession>A0ABR7AUA2</accession>
<evidence type="ECO:0000313" key="1">
    <source>
        <dbReference type="EMBL" id="MBC3948503.1"/>
    </source>
</evidence>
<comment type="caution">
    <text evidence="1">The sequence shown here is derived from an EMBL/GenBank/DDBJ whole genome shotgun (WGS) entry which is preliminary data.</text>
</comment>
<evidence type="ECO:0000313" key="2">
    <source>
        <dbReference type="Proteomes" id="UP000651852"/>
    </source>
</evidence>
<gene>
    <name evidence="1" type="ORF">H8S59_01790</name>
</gene>